<reference evidence="3" key="2">
    <citation type="journal article" date="2022" name="BMC Genomics">
        <title>Comparative genome analysis of mycobacteria focusing on tRNA and non-coding RNA.</title>
        <authorList>
            <person name="Behra P.R.K."/>
            <person name="Pettersson B.M.F."/>
            <person name="Ramesh M."/>
            <person name="Das S."/>
            <person name="Dasgupta S."/>
            <person name="Kirsebom L.A."/>
        </authorList>
    </citation>
    <scope>NUCLEOTIDE SEQUENCE</scope>
    <source>
        <strain evidence="3">DSM 45406</strain>
    </source>
</reference>
<evidence type="ECO:0000256" key="1">
    <source>
        <dbReference type="ARBA" id="ARBA00048819"/>
    </source>
</evidence>
<dbReference type="AlphaFoldDB" id="A0A9X2YDY0"/>
<dbReference type="GO" id="GO:0004357">
    <property type="term" value="F:glutamate-cysteine ligase activity"/>
    <property type="evidence" value="ECO:0007669"/>
    <property type="project" value="UniProtKB-EC"/>
</dbReference>
<proteinExistence type="predicted"/>
<accession>A0A9X2YDY0</accession>
<dbReference type="Gene3D" id="3.30.590.20">
    <property type="match status" value="1"/>
</dbReference>
<gene>
    <name evidence="3" type="ORF">H7H73_15110</name>
</gene>
<organism evidence="3 4">
    <name type="scientific">Mycolicibacterium rufum</name>
    <dbReference type="NCBI Taxonomy" id="318424"/>
    <lineage>
        <taxon>Bacteria</taxon>
        <taxon>Bacillati</taxon>
        <taxon>Actinomycetota</taxon>
        <taxon>Actinomycetes</taxon>
        <taxon>Mycobacteriales</taxon>
        <taxon>Mycobacteriaceae</taxon>
        <taxon>Mycolicibacterium</taxon>
    </lineage>
</organism>
<feature type="compositionally biased region" description="Basic and acidic residues" evidence="2">
    <location>
        <begin position="98"/>
        <end position="107"/>
    </location>
</feature>
<comment type="caution">
    <text evidence="3">The sequence shown here is derived from an EMBL/GenBank/DDBJ whole genome shotgun (WGS) entry which is preliminary data.</text>
</comment>
<evidence type="ECO:0000256" key="2">
    <source>
        <dbReference type="SAM" id="MobiDB-lite"/>
    </source>
</evidence>
<feature type="region of interest" description="Disordered" evidence="2">
    <location>
        <begin position="84"/>
        <end position="107"/>
    </location>
</feature>
<dbReference type="GO" id="GO:0042398">
    <property type="term" value="P:modified amino acid biosynthetic process"/>
    <property type="evidence" value="ECO:0007669"/>
    <property type="project" value="InterPro"/>
</dbReference>
<feature type="non-terminal residue" evidence="3">
    <location>
        <position position="107"/>
    </location>
</feature>
<sequence length="107" mass="10737">MGRTMPCDGITGCAENALTSAEAAGERLVESCLTDGPVGGVGLEIEAHCVAPADPSRRPGWDELTTAIAGLPPLPGGSLVTVEPGGAVELSGPPAAGRPRDRHDGRL</sequence>
<dbReference type="EMBL" id="JACKRN010000525">
    <property type="protein sequence ID" value="MCV7071550.1"/>
    <property type="molecule type" value="Genomic_DNA"/>
</dbReference>
<comment type="catalytic activity">
    <reaction evidence="1">
        <text>L-cysteine + L-glutamate + ATP = gamma-L-glutamyl-L-cysteine + ADP + phosphate + H(+)</text>
        <dbReference type="Rhea" id="RHEA:13285"/>
        <dbReference type="ChEBI" id="CHEBI:15378"/>
        <dbReference type="ChEBI" id="CHEBI:29985"/>
        <dbReference type="ChEBI" id="CHEBI:30616"/>
        <dbReference type="ChEBI" id="CHEBI:35235"/>
        <dbReference type="ChEBI" id="CHEBI:43474"/>
        <dbReference type="ChEBI" id="CHEBI:58173"/>
        <dbReference type="ChEBI" id="CHEBI:456216"/>
        <dbReference type="EC" id="6.3.2.2"/>
    </reaction>
</comment>
<evidence type="ECO:0000313" key="3">
    <source>
        <dbReference type="EMBL" id="MCV7071550.1"/>
    </source>
</evidence>
<reference evidence="3" key="1">
    <citation type="submission" date="2020-07" db="EMBL/GenBank/DDBJ databases">
        <authorList>
            <person name="Pettersson B.M.F."/>
            <person name="Behra P.R.K."/>
            <person name="Ramesh M."/>
            <person name="Das S."/>
            <person name="Dasgupta S."/>
            <person name="Kirsebom L.A."/>
        </authorList>
    </citation>
    <scope>NUCLEOTIDE SEQUENCE</scope>
    <source>
        <strain evidence="3">DSM 45406</strain>
    </source>
</reference>
<dbReference type="Proteomes" id="UP001140272">
    <property type="component" value="Unassembled WGS sequence"/>
</dbReference>
<dbReference type="Pfam" id="PF04107">
    <property type="entry name" value="GCS2"/>
    <property type="match status" value="1"/>
</dbReference>
<keyword evidence="3" id="KW-0436">Ligase</keyword>
<dbReference type="InterPro" id="IPR006336">
    <property type="entry name" value="GCS2"/>
</dbReference>
<evidence type="ECO:0000313" key="4">
    <source>
        <dbReference type="Proteomes" id="UP001140272"/>
    </source>
</evidence>
<protein>
    <submittedName>
        <fullName evidence="3">Ergothioneine biosynthesis glutamate--cysteine ligase EgtA</fullName>
    </submittedName>
</protein>
<name>A0A9X2YDY0_9MYCO</name>